<dbReference type="Proteomes" id="UP000295636">
    <property type="component" value="Unassembled WGS sequence"/>
</dbReference>
<evidence type="ECO:0000313" key="1">
    <source>
        <dbReference type="EMBL" id="TDF97986.1"/>
    </source>
</evidence>
<sequence length="222" mass="24972">MLINKILLLAIISCSNLLPGSETENSKKHRSLLHQLNVDSGSTLNVQWNAATNTPELMTGRLTSPTKHSPGWISYAFLNKVKSLYGLKRVNEDMKIINIDNNDDPTYFKVYLQRLLFQKPVCGEQLVITIDRSGVVLRVEGSLHSDLEKKRLGRPMYPAVTQEKAIKIASTYVSLHSWKLASVQSCYLPAREGVPLIHMVTFNQMNDSITLKIHSLTGRLVE</sequence>
<dbReference type="AlphaFoldDB" id="A0A4R5KQX6"/>
<proteinExistence type="predicted"/>
<evidence type="ECO:0000313" key="2">
    <source>
        <dbReference type="Proteomes" id="UP000295636"/>
    </source>
</evidence>
<keyword evidence="2" id="KW-1185">Reference proteome</keyword>
<reference evidence="1 2" key="1">
    <citation type="submission" date="2019-03" db="EMBL/GenBank/DDBJ databases">
        <title>This is whole genome sequence of Paenibacillus sp MS74 strain.</title>
        <authorList>
            <person name="Trinh H.N."/>
        </authorList>
    </citation>
    <scope>NUCLEOTIDE SEQUENCE [LARGE SCALE GENOMIC DNA]</scope>
    <source>
        <strain evidence="1 2">MS74</strain>
    </source>
</reference>
<gene>
    <name evidence="1" type="ORF">E1757_10730</name>
</gene>
<evidence type="ECO:0008006" key="3">
    <source>
        <dbReference type="Google" id="ProtNLM"/>
    </source>
</evidence>
<dbReference type="EMBL" id="SMRT01000004">
    <property type="protein sequence ID" value="TDF97986.1"/>
    <property type="molecule type" value="Genomic_DNA"/>
</dbReference>
<name>A0A4R5KQX6_9BACL</name>
<comment type="caution">
    <text evidence="1">The sequence shown here is derived from an EMBL/GenBank/DDBJ whole genome shotgun (WGS) entry which is preliminary data.</text>
</comment>
<dbReference type="RefSeq" id="WP_133227640.1">
    <property type="nucleotide sequence ID" value="NZ_SMRT01000004.1"/>
</dbReference>
<organism evidence="1 2">
    <name type="scientific">Paenibacillus piri</name>
    <dbReference type="NCBI Taxonomy" id="2547395"/>
    <lineage>
        <taxon>Bacteria</taxon>
        <taxon>Bacillati</taxon>
        <taxon>Bacillota</taxon>
        <taxon>Bacilli</taxon>
        <taxon>Bacillales</taxon>
        <taxon>Paenibacillaceae</taxon>
        <taxon>Paenibacillus</taxon>
    </lineage>
</organism>
<dbReference type="OrthoDB" id="2380710at2"/>
<protein>
    <recommendedName>
        <fullName evidence="3">FTP domain-containing protein</fullName>
    </recommendedName>
</protein>
<accession>A0A4R5KQX6</accession>